<keyword evidence="5" id="KW-1185">Reference proteome</keyword>
<feature type="chain" id="PRO_5044603318" evidence="1">
    <location>
        <begin position="28"/>
        <end position="95"/>
    </location>
</feature>
<gene>
    <name evidence="3" type="ORF">B296_00026897</name>
    <name evidence="2" type="ORF">OPV22_032767</name>
</gene>
<evidence type="ECO:0000313" key="3">
    <source>
        <dbReference type="EMBL" id="RRT74664.1"/>
    </source>
</evidence>
<reference evidence="2 5" key="3">
    <citation type="submission" date="2022-12" db="EMBL/GenBank/DDBJ databases">
        <title>Chromosome-scale assembly of the Ensete ventricosum genome.</title>
        <authorList>
            <person name="Dussert Y."/>
            <person name="Stocks J."/>
            <person name="Wendawek A."/>
            <person name="Woldeyes F."/>
            <person name="Nichols R.A."/>
            <person name="Borrell J.S."/>
        </authorList>
    </citation>
    <scope>NUCLEOTIDE SEQUENCE [LARGE SCALE GENOMIC DNA]</scope>
    <source>
        <strain evidence="5">cv. Maze</strain>
        <strain evidence="2">MazeRef_0001</strain>
        <tissue evidence="2">Seeds</tissue>
    </source>
</reference>
<dbReference type="Proteomes" id="UP001222027">
    <property type="component" value="Unassembled WGS sequence"/>
</dbReference>
<comment type="caution">
    <text evidence="3">The sequence shown here is derived from an EMBL/GenBank/DDBJ whole genome shotgun (WGS) entry which is preliminary data.</text>
</comment>
<protein>
    <submittedName>
        <fullName evidence="3">Uncharacterized protein</fullName>
    </submittedName>
</protein>
<sequence length="95" mass="10536">MDDYDTGRFQFRVLLLISCVLAGAVKGEDQLLLPIVDDRGGYSNGLQTFIVNVEEPEAVELLSTRELKQWHESFLPNTSLDSGEPLRVSVDSPPS</sequence>
<accession>A0A427AEM4</accession>
<feature type="signal peptide" evidence="1">
    <location>
        <begin position="1"/>
        <end position="27"/>
    </location>
</feature>
<organism evidence="3 4">
    <name type="scientific">Ensete ventricosum</name>
    <name type="common">Abyssinian banana</name>
    <name type="synonym">Musa ensete</name>
    <dbReference type="NCBI Taxonomy" id="4639"/>
    <lineage>
        <taxon>Eukaryota</taxon>
        <taxon>Viridiplantae</taxon>
        <taxon>Streptophyta</taxon>
        <taxon>Embryophyta</taxon>
        <taxon>Tracheophyta</taxon>
        <taxon>Spermatophyta</taxon>
        <taxon>Magnoliopsida</taxon>
        <taxon>Liliopsida</taxon>
        <taxon>Zingiberales</taxon>
        <taxon>Musaceae</taxon>
        <taxon>Ensete</taxon>
    </lineage>
</organism>
<evidence type="ECO:0000313" key="2">
    <source>
        <dbReference type="EMBL" id="KAJ8459841.1"/>
    </source>
</evidence>
<dbReference type="AlphaFoldDB" id="A0A427AEM4"/>
<evidence type="ECO:0000313" key="5">
    <source>
        <dbReference type="Proteomes" id="UP001222027"/>
    </source>
</evidence>
<name>A0A427AEM4_ENSVE</name>
<reference evidence="3" key="2">
    <citation type="submission" date="2018-09" db="EMBL/GenBank/DDBJ databases">
        <authorList>
            <person name="Harrison J."/>
            <person name="Moore K.A."/>
            <person name="Paszkiewicz K."/>
            <person name="Jones T."/>
            <person name="Grant M."/>
            <person name="Ambacheew D."/>
            <person name="Muzemil S."/>
            <person name="Studholme D."/>
        </authorList>
    </citation>
    <scope>NUCLEOTIDE SEQUENCE</scope>
</reference>
<evidence type="ECO:0000256" key="1">
    <source>
        <dbReference type="SAM" id="SignalP"/>
    </source>
</evidence>
<dbReference type="Proteomes" id="UP000287651">
    <property type="component" value="Unassembled WGS sequence"/>
</dbReference>
<dbReference type="EMBL" id="AMZH03002709">
    <property type="protein sequence ID" value="RRT74664.1"/>
    <property type="molecule type" value="Genomic_DNA"/>
</dbReference>
<proteinExistence type="predicted"/>
<evidence type="ECO:0000313" key="4">
    <source>
        <dbReference type="Proteomes" id="UP000287651"/>
    </source>
</evidence>
<reference evidence="3 4" key="1">
    <citation type="journal article" date="2014" name="Agronomy (Basel)">
        <title>A Draft Genome Sequence for Ensete ventricosum, the Drought-Tolerant Tree Against Hunger.</title>
        <authorList>
            <person name="Harrison J."/>
            <person name="Moore K.A."/>
            <person name="Paszkiewicz K."/>
            <person name="Jones T."/>
            <person name="Grant M."/>
            <person name="Ambacheew D."/>
            <person name="Muzemil S."/>
            <person name="Studholme D.J."/>
        </authorList>
    </citation>
    <scope>NUCLEOTIDE SEQUENCE [LARGE SCALE GENOMIC DNA]</scope>
</reference>
<dbReference type="EMBL" id="JAQQAF010000009">
    <property type="protein sequence ID" value="KAJ8459841.1"/>
    <property type="molecule type" value="Genomic_DNA"/>
</dbReference>
<keyword evidence="1" id="KW-0732">Signal</keyword>